<dbReference type="Proteomes" id="UP000184096">
    <property type="component" value="Chromosome I"/>
</dbReference>
<dbReference type="InterPro" id="IPR000847">
    <property type="entry name" value="LysR_HTH_N"/>
</dbReference>
<gene>
    <name evidence="7" type="ORF">SAMN05444170_5211</name>
</gene>
<comment type="function">
    <text evidence="1">NodD regulates the expression of the nodABCFE genes which encode other nodulation proteins. NodD is also a negative regulator of its own expression. Binds flavonoids as inducers.</text>
</comment>
<keyword evidence="8" id="KW-1185">Reference proteome</keyword>
<evidence type="ECO:0000256" key="4">
    <source>
        <dbReference type="ARBA" id="ARBA00023125"/>
    </source>
</evidence>
<dbReference type="SUPFAM" id="SSF53850">
    <property type="entry name" value="Periplasmic binding protein-like II"/>
    <property type="match status" value="1"/>
</dbReference>
<evidence type="ECO:0000256" key="1">
    <source>
        <dbReference type="ARBA" id="ARBA00003502"/>
    </source>
</evidence>
<dbReference type="InterPro" id="IPR037424">
    <property type="entry name" value="NocR_PBP2"/>
</dbReference>
<feature type="domain" description="HTH lysR-type" evidence="6">
    <location>
        <begin position="8"/>
        <end position="65"/>
    </location>
</feature>
<dbReference type="PROSITE" id="PS50931">
    <property type="entry name" value="HTH_LYSR"/>
    <property type="match status" value="1"/>
</dbReference>
<sequence length="312" mass="34826">MGYPASMMTLRQIEVIRAVMISGTITGAAKLLNVSAPGISRLIKYTERSLGVRFFMRQNGRYFPTPDAQLIFEQINTIYKKVDDLAEVVGKIGRGQLSELRIGSVPSIAQVMVPRAVEKIRKRYPDLKLDINILKIEEVIDYLLLGKGDCAAISYKLDHPALEFLPLASGRLFCIVPEGHALAERKKISAAEMTRFPLIGIDPTDPYGRIMSELFARNKLPYDITIRARFGNTVCSLVQARLGIAVIDEFSVAHGNIPGLRLLEIQEPTRFDTFIAIKRGAPLSPYATHFIASLREEMEAVGKPRRTRPSTR</sequence>
<name>A0A1M7UI96_9BRAD</name>
<evidence type="ECO:0000256" key="3">
    <source>
        <dbReference type="ARBA" id="ARBA00023015"/>
    </source>
</evidence>
<evidence type="ECO:0000259" key="6">
    <source>
        <dbReference type="PROSITE" id="PS50931"/>
    </source>
</evidence>
<dbReference type="SUPFAM" id="SSF46785">
    <property type="entry name" value="Winged helix' DNA-binding domain"/>
    <property type="match status" value="1"/>
</dbReference>
<dbReference type="PANTHER" id="PTHR30427">
    <property type="entry name" value="TRANSCRIPTIONAL ACTIVATOR PROTEIN LYSR"/>
    <property type="match status" value="1"/>
</dbReference>
<keyword evidence="5" id="KW-0804">Transcription</keyword>
<comment type="similarity">
    <text evidence="2">Belongs to the LysR transcriptional regulatory family.</text>
</comment>
<evidence type="ECO:0000256" key="2">
    <source>
        <dbReference type="ARBA" id="ARBA00009437"/>
    </source>
</evidence>
<dbReference type="Pfam" id="PF00126">
    <property type="entry name" value="HTH_1"/>
    <property type="match status" value="1"/>
</dbReference>
<dbReference type="GO" id="GO:0043565">
    <property type="term" value="F:sequence-specific DNA binding"/>
    <property type="evidence" value="ECO:0007669"/>
    <property type="project" value="TreeGrafter"/>
</dbReference>
<dbReference type="CDD" id="cd08415">
    <property type="entry name" value="PBP2_LysR_opines_like"/>
    <property type="match status" value="1"/>
</dbReference>
<dbReference type="EMBL" id="LT670849">
    <property type="protein sequence ID" value="SHN82699.1"/>
    <property type="molecule type" value="Genomic_DNA"/>
</dbReference>
<accession>A0A1M7UI96</accession>
<evidence type="ECO:0000313" key="7">
    <source>
        <dbReference type="EMBL" id="SHN82699.1"/>
    </source>
</evidence>
<dbReference type="InterPro" id="IPR005119">
    <property type="entry name" value="LysR_subst-bd"/>
</dbReference>
<dbReference type="GO" id="GO:0010628">
    <property type="term" value="P:positive regulation of gene expression"/>
    <property type="evidence" value="ECO:0007669"/>
    <property type="project" value="TreeGrafter"/>
</dbReference>
<keyword evidence="4 7" id="KW-0238">DNA-binding</keyword>
<dbReference type="Gene3D" id="3.40.190.290">
    <property type="match status" value="1"/>
</dbReference>
<dbReference type="InterPro" id="IPR036388">
    <property type="entry name" value="WH-like_DNA-bd_sf"/>
</dbReference>
<evidence type="ECO:0000313" key="8">
    <source>
        <dbReference type="Proteomes" id="UP000184096"/>
    </source>
</evidence>
<dbReference type="Pfam" id="PF03466">
    <property type="entry name" value="LysR_substrate"/>
    <property type="match status" value="1"/>
</dbReference>
<protein>
    <submittedName>
        <fullName evidence="7">DNA-binding transcriptional regulator, LysR family</fullName>
    </submittedName>
</protein>
<reference evidence="8" key="1">
    <citation type="submission" date="2016-11" db="EMBL/GenBank/DDBJ databases">
        <authorList>
            <person name="Varghese N."/>
            <person name="Submissions S."/>
        </authorList>
    </citation>
    <scope>NUCLEOTIDE SEQUENCE [LARGE SCALE GENOMIC DNA]</scope>
    <source>
        <strain evidence="8">GAS401</strain>
    </source>
</reference>
<dbReference type="Gene3D" id="1.10.10.10">
    <property type="entry name" value="Winged helix-like DNA-binding domain superfamily/Winged helix DNA-binding domain"/>
    <property type="match status" value="1"/>
</dbReference>
<dbReference type="GO" id="GO:0003700">
    <property type="term" value="F:DNA-binding transcription factor activity"/>
    <property type="evidence" value="ECO:0007669"/>
    <property type="project" value="InterPro"/>
</dbReference>
<organism evidence="7 8">
    <name type="scientific">Bradyrhizobium erythrophlei</name>
    <dbReference type="NCBI Taxonomy" id="1437360"/>
    <lineage>
        <taxon>Bacteria</taxon>
        <taxon>Pseudomonadati</taxon>
        <taxon>Pseudomonadota</taxon>
        <taxon>Alphaproteobacteria</taxon>
        <taxon>Hyphomicrobiales</taxon>
        <taxon>Nitrobacteraceae</taxon>
        <taxon>Bradyrhizobium</taxon>
    </lineage>
</organism>
<evidence type="ECO:0000256" key="5">
    <source>
        <dbReference type="ARBA" id="ARBA00023163"/>
    </source>
</evidence>
<dbReference type="PANTHER" id="PTHR30427:SF1">
    <property type="entry name" value="TRANSCRIPTIONAL ACTIVATOR PROTEIN LYSR"/>
    <property type="match status" value="1"/>
</dbReference>
<proteinExistence type="inferred from homology"/>
<dbReference type="AlphaFoldDB" id="A0A1M7UI96"/>
<dbReference type="InterPro" id="IPR036390">
    <property type="entry name" value="WH_DNA-bd_sf"/>
</dbReference>
<keyword evidence="3" id="KW-0805">Transcription regulation</keyword>